<feature type="region of interest" description="Disordered" evidence="1">
    <location>
        <begin position="1"/>
        <end position="59"/>
    </location>
</feature>
<reference evidence="3" key="1">
    <citation type="journal article" date="2019" name="Int. J. Syst. Evol. Microbiol.">
        <title>The Global Catalogue of Microorganisms (GCM) 10K type strain sequencing project: providing services to taxonomists for standard genome sequencing and annotation.</title>
        <authorList>
            <consortium name="The Broad Institute Genomics Platform"/>
            <consortium name="The Broad Institute Genome Sequencing Center for Infectious Disease"/>
            <person name="Wu L."/>
            <person name="Ma J."/>
        </authorList>
    </citation>
    <scope>NUCLEOTIDE SEQUENCE [LARGE SCALE GENOMIC DNA]</scope>
    <source>
        <strain evidence="3">JCM 4602</strain>
    </source>
</reference>
<feature type="compositionally biased region" description="Basic and acidic residues" evidence="1">
    <location>
        <begin position="30"/>
        <end position="39"/>
    </location>
</feature>
<evidence type="ECO:0000313" key="2">
    <source>
        <dbReference type="EMBL" id="GGZ57205.1"/>
    </source>
</evidence>
<proteinExistence type="predicted"/>
<name>A0ABQ3BTP8_9ACTN</name>
<dbReference type="EMBL" id="BMUW01000005">
    <property type="protein sequence ID" value="GGZ57205.1"/>
    <property type="molecule type" value="Genomic_DNA"/>
</dbReference>
<dbReference type="Proteomes" id="UP000624183">
    <property type="component" value="Unassembled WGS sequence"/>
</dbReference>
<keyword evidence="3" id="KW-1185">Reference proteome</keyword>
<protein>
    <submittedName>
        <fullName evidence="2">Uncharacterized protein</fullName>
    </submittedName>
</protein>
<comment type="caution">
    <text evidence="2">The sequence shown here is derived from an EMBL/GenBank/DDBJ whole genome shotgun (WGS) entry which is preliminary data.</text>
</comment>
<accession>A0ABQ3BTP8</accession>
<gene>
    <name evidence="2" type="ORF">GCM10010328_35060</name>
</gene>
<evidence type="ECO:0000313" key="3">
    <source>
        <dbReference type="Proteomes" id="UP000624183"/>
    </source>
</evidence>
<organism evidence="2 3">
    <name type="scientific">Streptomyces rubiginosohelvolus</name>
    <dbReference type="NCBI Taxonomy" id="67362"/>
    <lineage>
        <taxon>Bacteria</taxon>
        <taxon>Bacillati</taxon>
        <taxon>Actinomycetota</taxon>
        <taxon>Actinomycetes</taxon>
        <taxon>Kitasatosporales</taxon>
        <taxon>Streptomycetaceae</taxon>
        <taxon>Streptomyces</taxon>
    </lineage>
</organism>
<evidence type="ECO:0000256" key="1">
    <source>
        <dbReference type="SAM" id="MobiDB-lite"/>
    </source>
</evidence>
<sequence>MHFDVSAPDPAAEQRRVEALGGRSLEGYDDGLRRARHAPEPVVGPASRWEGGRHVRYGR</sequence>